<name>A0A5D0TSA7_9ACTN</name>
<dbReference type="OrthoDB" id="4228832at2"/>
<dbReference type="PANTHER" id="PTHR47505:SF1">
    <property type="entry name" value="DNA UTILIZATION PROTEIN YHGH"/>
    <property type="match status" value="1"/>
</dbReference>
<dbReference type="RefSeq" id="WP_148354888.1">
    <property type="nucleotide sequence ID" value="NZ_JBHSBF010000002.1"/>
</dbReference>
<proteinExistence type="inferred from homology"/>
<organism evidence="2 3">
    <name type="scientific">Actinomadura syzygii</name>
    <dbReference type="NCBI Taxonomy" id="1427538"/>
    <lineage>
        <taxon>Bacteria</taxon>
        <taxon>Bacillati</taxon>
        <taxon>Actinomycetota</taxon>
        <taxon>Actinomycetes</taxon>
        <taxon>Streptosporangiales</taxon>
        <taxon>Thermomonosporaceae</taxon>
        <taxon>Actinomadura</taxon>
    </lineage>
</organism>
<keyword evidence="3" id="KW-1185">Reference proteome</keyword>
<evidence type="ECO:0000256" key="1">
    <source>
        <dbReference type="ARBA" id="ARBA00008007"/>
    </source>
</evidence>
<gene>
    <name evidence="2" type="ORF">FXF65_37505</name>
</gene>
<reference evidence="2 3" key="1">
    <citation type="submission" date="2019-08" db="EMBL/GenBank/DDBJ databases">
        <title>Actinomadura sp. nov. CYP1-5 isolated from mountain soil.</title>
        <authorList>
            <person name="Songsumanus A."/>
            <person name="Kuncharoen N."/>
            <person name="Kudo T."/>
            <person name="Yuki M."/>
            <person name="Igarashi Y."/>
            <person name="Tanasupawat S."/>
        </authorList>
    </citation>
    <scope>NUCLEOTIDE SEQUENCE [LARGE SCALE GENOMIC DNA]</scope>
    <source>
        <strain evidence="2 3">GKU157</strain>
    </source>
</reference>
<dbReference type="InterPro" id="IPR029057">
    <property type="entry name" value="PRTase-like"/>
</dbReference>
<dbReference type="CDD" id="cd06223">
    <property type="entry name" value="PRTases_typeI"/>
    <property type="match status" value="1"/>
</dbReference>
<comment type="caution">
    <text evidence="2">The sequence shown here is derived from an EMBL/GenBank/DDBJ whole genome shotgun (WGS) entry which is preliminary data.</text>
</comment>
<protein>
    <submittedName>
        <fullName evidence="2">ComF family protein</fullName>
    </submittedName>
</protein>
<accession>A0A5D0TSA7</accession>
<dbReference type="InterPro" id="IPR051910">
    <property type="entry name" value="ComF/GntX_DNA_util-trans"/>
</dbReference>
<evidence type="ECO:0000313" key="3">
    <source>
        <dbReference type="Proteomes" id="UP000322634"/>
    </source>
</evidence>
<comment type="similarity">
    <text evidence="1">Belongs to the ComF/GntX family.</text>
</comment>
<dbReference type="Gene3D" id="3.40.50.2020">
    <property type="match status" value="1"/>
</dbReference>
<dbReference type="AlphaFoldDB" id="A0A5D0TSA7"/>
<sequence length="211" mass="23095">MRTLPLLADSRCRVCSQTLTAGARCSNRICGWHVNRRGFTRVDAIAMFSSPLDGAIRAFKYEEGKAAWAVVFGRLVLGWLQTHEDQVADVDLIVGNPTPPDRQPLQHIERILAAAAAEDTREHWPLRPYRVLVKPDPTPRSAGGSWQEKMAAAKEHAAAIRLGESVEGKNVVLFDDIFTTGAQTSQVALMLREAGASSVRGLVLARTPWGS</sequence>
<evidence type="ECO:0000313" key="2">
    <source>
        <dbReference type="EMBL" id="TYC08593.1"/>
    </source>
</evidence>
<dbReference type="InterPro" id="IPR000836">
    <property type="entry name" value="PRTase_dom"/>
</dbReference>
<dbReference type="SUPFAM" id="SSF53271">
    <property type="entry name" value="PRTase-like"/>
    <property type="match status" value="1"/>
</dbReference>
<dbReference type="Proteomes" id="UP000322634">
    <property type="component" value="Unassembled WGS sequence"/>
</dbReference>
<dbReference type="EMBL" id="VSFF01000016">
    <property type="protein sequence ID" value="TYC08593.1"/>
    <property type="molecule type" value="Genomic_DNA"/>
</dbReference>
<dbReference type="PANTHER" id="PTHR47505">
    <property type="entry name" value="DNA UTILIZATION PROTEIN YHGH"/>
    <property type="match status" value="1"/>
</dbReference>